<dbReference type="Gene3D" id="1.10.510.10">
    <property type="entry name" value="Transferase(Phosphotransferase) domain 1"/>
    <property type="match status" value="1"/>
</dbReference>
<evidence type="ECO:0000313" key="11">
    <source>
        <dbReference type="Proteomes" id="UP001642409"/>
    </source>
</evidence>
<keyword evidence="11" id="KW-1185">Reference proteome</keyword>
<evidence type="ECO:0000256" key="6">
    <source>
        <dbReference type="ARBA" id="ARBA00022840"/>
    </source>
</evidence>
<evidence type="ECO:0000313" key="10">
    <source>
        <dbReference type="EMBL" id="CAL6065368.1"/>
    </source>
</evidence>
<dbReference type="EMBL" id="CAXDID020000255">
    <property type="protein sequence ID" value="CAL6065368.1"/>
    <property type="molecule type" value="Genomic_DNA"/>
</dbReference>
<evidence type="ECO:0000256" key="7">
    <source>
        <dbReference type="ARBA" id="ARBA00047899"/>
    </source>
</evidence>
<dbReference type="GO" id="GO:0004674">
    <property type="term" value="F:protein serine/threonine kinase activity"/>
    <property type="evidence" value="ECO:0007669"/>
    <property type="project" value="UniProtKB-KW"/>
</dbReference>
<sequence length="120" mass="13773">MYIKSSFCGKSLFNLFTKIIQNNHKPINSSRYSQDLSAIVDSILSKDPEKRPSINQLLSLPNICKWIPRLLSKQIIDVEFPEGIKNRVVQVKNTIHRGENPRSPGIYTKKNLSWSIFDGE</sequence>
<dbReference type="AlphaFoldDB" id="A0AA86UI26"/>
<dbReference type="InterPro" id="IPR051131">
    <property type="entry name" value="NEK_Ser/Thr_kinase_NIMA"/>
</dbReference>
<reference evidence="9" key="1">
    <citation type="submission" date="2023-06" db="EMBL/GenBank/DDBJ databases">
        <authorList>
            <person name="Kurt Z."/>
        </authorList>
    </citation>
    <scope>NUCLEOTIDE SEQUENCE</scope>
</reference>
<evidence type="ECO:0000256" key="2">
    <source>
        <dbReference type="ARBA" id="ARBA00022527"/>
    </source>
</evidence>
<dbReference type="EMBL" id="CATOUU010000686">
    <property type="protein sequence ID" value="CAI9940933.1"/>
    <property type="molecule type" value="Genomic_DNA"/>
</dbReference>
<gene>
    <name evidence="9" type="ORF">HINF_LOCUS28578</name>
    <name evidence="10" type="ORF">HINF_LOCUS51805</name>
</gene>
<proteinExistence type="predicted"/>
<evidence type="ECO:0000256" key="5">
    <source>
        <dbReference type="ARBA" id="ARBA00022777"/>
    </source>
</evidence>
<keyword evidence="3" id="KW-0808">Transferase</keyword>
<protein>
    <recommendedName>
        <fullName evidence="1">non-specific serine/threonine protein kinase</fullName>
        <ecNumber evidence="1">2.7.11.1</ecNumber>
    </recommendedName>
</protein>
<reference evidence="10 11" key="2">
    <citation type="submission" date="2024-07" db="EMBL/GenBank/DDBJ databases">
        <authorList>
            <person name="Akdeniz Z."/>
        </authorList>
    </citation>
    <scope>NUCLEOTIDE SEQUENCE [LARGE SCALE GENOMIC DNA]</scope>
</reference>
<evidence type="ECO:0000313" key="9">
    <source>
        <dbReference type="EMBL" id="CAI9940933.1"/>
    </source>
</evidence>
<keyword evidence="6" id="KW-0067">ATP-binding</keyword>
<dbReference type="SUPFAM" id="SSF56112">
    <property type="entry name" value="Protein kinase-like (PK-like)"/>
    <property type="match status" value="1"/>
</dbReference>
<organism evidence="9">
    <name type="scientific">Hexamita inflata</name>
    <dbReference type="NCBI Taxonomy" id="28002"/>
    <lineage>
        <taxon>Eukaryota</taxon>
        <taxon>Metamonada</taxon>
        <taxon>Diplomonadida</taxon>
        <taxon>Hexamitidae</taxon>
        <taxon>Hexamitinae</taxon>
        <taxon>Hexamita</taxon>
    </lineage>
</organism>
<dbReference type="PANTHER" id="PTHR44899">
    <property type="entry name" value="CAMK FAMILY PROTEIN KINASE"/>
    <property type="match status" value="1"/>
</dbReference>
<dbReference type="EC" id="2.7.11.1" evidence="1"/>
<evidence type="ECO:0000256" key="8">
    <source>
        <dbReference type="ARBA" id="ARBA00048679"/>
    </source>
</evidence>
<dbReference type="PANTHER" id="PTHR44899:SF3">
    <property type="entry name" value="SERINE_THREONINE-PROTEIN KINASE NEK1"/>
    <property type="match status" value="1"/>
</dbReference>
<dbReference type="Proteomes" id="UP001642409">
    <property type="component" value="Unassembled WGS sequence"/>
</dbReference>
<evidence type="ECO:0000256" key="1">
    <source>
        <dbReference type="ARBA" id="ARBA00012513"/>
    </source>
</evidence>
<evidence type="ECO:0000256" key="4">
    <source>
        <dbReference type="ARBA" id="ARBA00022741"/>
    </source>
</evidence>
<dbReference type="InterPro" id="IPR011009">
    <property type="entry name" value="Kinase-like_dom_sf"/>
</dbReference>
<comment type="caution">
    <text evidence="9">The sequence shown here is derived from an EMBL/GenBank/DDBJ whole genome shotgun (WGS) entry which is preliminary data.</text>
</comment>
<keyword evidence="5 10" id="KW-0418">Kinase</keyword>
<keyword evidence="2" id="KW-0723">Serine/threonine-protein kinase</keyword>
<accession>A0AA86UI26</accession>
<comment type="catalytic activity">
    <reaction evidence="8">
        <text>L-seryl-[protein] + ATP = O-phospho-L-seryl-[protein] + ADP + H(+)</text>
        <dbReference type="Rhea" id="RHEA:17989"/>
        <dbReference type="Rhea" id="RHEA-COMP:9863"/>
        <dbReference type="Rhea" id="RHEA-COMP:11604"/>
        <dbReference type="ChEBI" id="CHEBI:15378"/>
        <dbReference type="ChEBI" id="CHEBI:29999"/>
        <dbReference type="ChEBI" id="CHEBI:30616"/>
        <dbReference type="ChEBI" id="CHEBI:83421"/>
        <dbReference type="ChEBI" id="CHEBI:456216"/>
        <dbReference type="EC" id="2.7.11.1"/>
    </reaction>
</comment>
<name>A0AA86UI26_9EUKA</name>
<comment type="catalytic activity">
    <reaction evidence="7">
        <text>L-threonyl-[protein] + ATP = O-phospho-L-threonyl-[protein] + ADP + H(+)</text>
        <dbReference type="Rhea" id="RHEA:46608"/>
        <dbReference type="Rhea" id="RHEA-COMP:11060"/>
        <dbReference type="Rhea" id="RHEA-COMP:11605"/>
        <dbReference type="ChEBI" id="CHEBI:15378"/>
        <dbReference type="ChEBI" id="CHEBI:30013"/>
        <dbReference type="ChEBI" id="CHEBI:30616"/>
        <dbReference type="ChEBI" id="CHEBI:61977"/>
        <dbReference type="ChEBI" id="CHEBI:456216"/>
        <dbReference type="EC" id="2.7.11.1"/>
    </reaction>
</comment>
<evidence type="ECO:0000256" key="3">
    <source>
        <dbReference type="ARBA" id="ARBA00022679"/>
    </source>
</evidence>
<dbReference type="GO" id="GO:0005524">
    <property type="term" value="F:ATP binding"/>
    <property type="evidence" value="ECO:0007669"/>
    <property type="project" value="UniProtKB-KW"/>
</dbReference>
<keyword evidence="4" id="KW-0547">Nucleotide-binding</keyword>